<dbReference type="AlphaFoldDB" id="C1MPB9"/>
<evidence type="ECO:0000256" key="2">
    <source>
        <dbReference type="SAM" id="MobiDB-lite"/>
    </source>
</evidence>
<keyword evidence="4" id="KW-1185">Reference proteome</keyword>
<name>C1MPB9_MICPC</name>
<dbReference type="GeneID" id="9682233"/>
<keyword evidence="1" id="KW-0175">Coiled coil</keyword>
<gene>
    <name evidence="3" type="ORF">MICPUCDRAFT_56219</name>
</gene>
<dbReference type="EMBL" id="GG663737">
    <property type="protein sequence ID" value="EEH58903.1"/>
    <property type="molecule type" value="Genomic_DNA"/>
</dbReference>
<feature type="compositionally biased region" description="Basic and acidic residues" evidence="2">
    <location>
        <begin position="39"/>
        <end position="58"/>
    </location>
</feature>
<organism evidence="4">
    <name type="scientific">Micromonas pusilla (strain CCMP1545)</name>
    <name type="common">Picoplanktonic green alga</name>
    <dbReference type="NCBI Taxonomy" id="564608"/>
    <lineage>
        <taxon>Eukaryota</taxon>
        <taxon>Viridiplantae</taxon>
        <taxon>Chlorophyta</taxon>
        <taxon>Mamiellophyceae</taxon>
        <taxon>Mamiellales</taxon>
        <taxon>Mamiellaceae</taxon>
        <taxon>Micromonas</taxon>
    </lineage>
</organism>
<dbReference type="Gene3D" id="1.10.287.1490">
    <property type="match status" value="1"/>
</dbReference>
<dbReference type="RefSeq" id="XP_003057258.1">
    <property type="nucleotide sequence ID" value="XM_003057212.1"/>
</dbReference>
<evidence type="ECO:0000313" key="3">
    <source>
        <dbReference type="EMBL" id="EEH58903.1"/>
    </source>
</evidence>
<evidence type="ECO:0000313" key="4">
    <source>
        <dbReference type="Proteomes" id="UP000001876"/>
    </source>
</evidence>
<proteinExistence type="predicted"/>
<feature type="compositionally biased region" description="Basic and acidic residues" evidence="2">
    <location>
        <begin position="1"/>
        <end position="14"/>
    </location>
</feature>
<reference evidence="3 4" key="1">
    <citation type="journal article" date="2009" name="Science">
        <title>Green evolution and dynamic adaptations revealed by genomes of the marine picoeukaryotes Micromonas.</title>
        <authorList>
            <person name="Worden A.Z."/>
            <person name="Lee J.H."/>
            <person name="Mock T."/>
            <person name="Rouze P."/>
            <person name="Simmons M.P."/>
            <person name="Aerts A.L."/>
            <person name="Allen A.E."/>
            <person name="Cuvelier M.L."/>
            <person name="Derelle E."/>
            <person name="Everett M.V."/>
            <person name="Foulon E."/>
            <person name="Grimwood J."/>
            <person name="Gundlach H."/>
            <person name="Henrissat B."/>
            <person name="Napoli C."/>
            <person name="McDonald S.M."/>
            <person name="Parker M.S."/>
            <person name="Rombauts S."/>
            <person name="Salamov A."/>
            <person name="Von Dassow P."/>
            <person name="Badger J.H."/>
            <person name="Coutinho P.M."/>
            <person name="Demir E."/>
            <person name="Dubchak I."/>
            <person name="Gentemann C."/>
            <person name="Eikrem W."/>
            <person name="Gready J.E."/>
            <person name="John U."/>
            <person name="Lanier W."/>
            <person name="Lindquist E.A."/>
            <person name="Lucas S."/>
            <person name="Mayer K.F."/>
            <person name="Moreau H."/>
            <person name="Not F."/>
            <person name="Otillar R."/>
            <person name="Panaud O."/>
            <person name="Pangilinan J."/>
            <person name="Paulsen I."/>
            <person name="Piegu B."/>
            <person name="Poliakov A."/>
            <person name="Robbens S."/>
            <person name="Schmutz J."/>
            <person name="Toulza E."/>
            <person name="Wyss T."/>
            <person name="Zelensky A."/>
            <person name="Zhou K."/>
            <person name="Armbrust E.V."/>
            <person name="Bhattacharya D."/>
            <person name="Goodenough U.W."/>
            <person name="Van de Peer Y."/>
            <person name="Grigoriev I.V."/>
        </authorList>
    </citation>
    <scope>NUCLEOTIDE SEQUENCE [LARGE SCALE GENOMIC DNA]</scope>
    <source>
        <strain evidence="3 4">CCMP1545</strain>
    </source>
</reference>
<dbReference type="Proteomes" id="UP000001876">
    <property type="component" value="Unassembled WGS sequence"/>
</dbReference>
<evidence type="ECO:0000256" key="1">
    <source>
        <dbReference type="SAM" id="Coils"/>
    </source>
</evidence>
<feature type="compositionally biased region" description="Basic residues" evidence="2">
    <location>
        <begin position="27"/>
        <end position="38"/>
    </location>
</feature>
<dbReference type="KEGG" id="mpp:MICPUCDRAFT_56219"/>
<sequence>MHRRRGDGGDHARDQGQVARGGGAHNNSRKGKTASRTRKGSEKCESSRSPAEKGHWEGIDEFGADGNEASRGVGTVDEAEDEERRLEDQARHLEEKLALLREEQVMVAKKHEEVRIRKAARRELENFKSELQDEFDGVVLALSEEKNAKLKVAGSFKREIKSRIAELESMLTQLGDKVSAVTDLYDATVNELQKELAEAVNEREKTLEAELRDELAGRFATLRNSGENKFVGLV</sequence>
<feature type="coiled-coil region" evidence="1">
    <location>
        <begin position="157"/>
        <end position="210"/>
    </location>
</feature>
<feature type="region of interest" description="Disordered" evidence="2">
    <location>
        <begin position="1"/>
        <end position="89"/>
    </location>
</feature>
<protein>
    <submittedName>
        <fullName evidence="3">Predicted protein</fullName>
    </submittedName>
</protein>
<accession>C1MPB9</accession>